<accession>A0AAU4K7M8</accession>
<dbReference type="Gene3D" id="6.10.340.10">
    <property type="match status" value="1"/>
</dbReference>
<dbReference type="AlphaFoldDB" id="A0AAU4K7M8"/>
<gene>
    <name evidence="11" type="ORF">OG579_09770</name>
</gene>
<feature type="transmembrane region" description="Helical" evidence="8">
    <location>
        <begin position="199"/>
        <end position="220"/>
    </location>
</feature>
<evidence type="ECO:0000256" key="6">
    <source>
        <dbReference type="ARBA" id="ARBA00023136"/>
    </source>
</evidence>
<dbReference type="InterPro" id="IPR029787">
    <property type="entry name" value="Nucleotide_cyclase"/>
</dbReference>
<evidence type="ECO:0000256" key="2">
    <source>
        <dbReference type="ARBA" id="ARBA00005381"/>
    </source>
</evidence>
<keyword evidence="6 8" id="KW-0472">Membrane</keyword>
<dbReference type="CDD" id="cd07302">
    <property type="entry name" value="CHD"/>
    <property type="match status" value="1"/>
</dbReference>
<dbReference type="Pfam" id="PF00211">
    <property type="entry name" value="Guanylate_cyc"/>
    <property type="match status" value="1"/>
</dbReference>
<proteinExistence type="inferred from homology"/>
<dbReference type="InterPro" id="IPR001054">
    <property type="entry name" value="A/G_cyclase"/>
</dbReference>
<feature type="domain" description="Guanylate cyclase" evidence="9">
    <location>
        <begin position="340"/>
        <end position="464"/>
    </location>
</feature>
<comment type="similarity">
    <text evidence="2">Belongs to the adenylyl cyclase class-3 family.</text>
</comment>
<dbReference type="Gene3D" id="3.30.70.1230">
    <property type="entry name" value="Nucleotide cyclase"/>
    <property type="match status" value="1"/>
</dbReference>
<reference evidence="11 12" key="1">
    <citation type="submission" date="2022-10" db="EMBL/GenBank/DDBJ databases">
        <title>The complete genomes of actinobacterial strains from the NBC collection.</title>
        <authorList>
            <person name="Joergensen T.S."/>
            <person name="Alvarez Arevalo M."/>
            <person name="Sterndorff E.B."/>
            <person name="Faurdal D."/>
            <person name="Vuksanovic O."/>
            <person name="Mourched A.-S."/>
            <person name="Charusanti P."/>
            <person name="Shaw S."/>
            <person name="Blin K."/>
            <person name="Weber T."/>
        </authorList>
    </citation>
    <scope>NUCLEOTIDE SEQUENCE [LARGE SCALE GENOMIC DNA]</scope>
    <source>
        <strain evidence="11 12">NBC_00319</strain>
    </source>
</reference>
<dbReference type="PROSITE" id="PS50125">
    <property type="entry name" value="GUANYLATE_CYCLASE_2"/>
    <property type="match status" value="1"/>
</dbReference>
<evidence type="ECO:0000256" key="8">
    <source>
        <dbReference type="SAM" id="Phobius"/>
    </source>
</evidence>
<feature type="transmembrane region" description="Helical" evidence="8">
    <location>
        <begin position="232"/>
        <end position="253"/>
    </location>
</feature>
<dbReference type="SMART" id="SM00304">
    <property type="entry name" value="HAMP"/>
    <property type="match status" value="1"/>
</dbReference>
<evidence type="ECO:0000256" key="4">
    <source>
        <dbReference type="ARBA" id="ARBA00022692"/>
    </source>
</evidence>
<dbReference type="RefSeq" id="WP_045824432.1">
    <property type="nucleotide sequence ID" value="NZ_CP108021.1"/>
</dbReference>
<feature type="transmembrane region" description="Helical" evidence="8">
    <location>
        <begin position="149"/>
        <end position="169"/>
    </location>
</feature>
<feature type="domain" description="HAMP" evidence="10">
    <location>
        <begin position="256"/>
        <end position="308"/>
    </location>
</feature>
<dbReference type="GO" id="GO:0006171">
    <property type="term" value="P:cAMP biosynthetic process"/>
    <property type="evidence" value="ECO:0007669"/>
    <property type="project" value="TreeGrafter"/>
</dbReference>
<feature type="transmembrane region" description="Helical" evidence="8">
    <location>
        <begin position="121"/>
        <end position="143"/>
    </location>
</feature>
<evidence type="ECO:0000259" key="9">
    <source>
        <dbReference type="PROSITE" id="PS50125"/>
    </source>
</evidence>
<evidence type="ECO:0000259" key="10">
    <source>
        <dbReference type="PROSITE" id="PS50885"/>
    </source>
</evidence>
<feature type="compositionally biased region" description="Basic and acidic residues" evidence="7">
    <location>
        <begin position="479"/>
        <end position="493"/>
    </location>
</feature>
<feature type="transmembrane region" description="Helical" evidence="8">
    <location>
        <begin position="31"/>
        <end position="56"/>
    </location>
</feature>
<sequence length="540" mass="57977">MGRNRRNADFGSVILGSVDDSPRKQRIRIQILLTGSIVISNTIGAIMAVVLASVGIPEPSVFESKFWWVNFIALPIYVLAALVFGVIIGTTLIVRQLRWAIKDREPTRKEARRARRTPWKLTALQASFWIGAIIMFTICYGVLDPALIPKIFFVVGLSGTVVCAISYLLSEFSLRPIAAQVINADVKLRRKRSALRTRALISWSVGSGIPIVGIFLVTGFSLFRSETDKVDIFTGVTVLVATALFTGLLLTILNTTHVVAPIRSVRAGMKKVSDGHTDVEVVIFDGTELGELQAGFNSMVTGLRERERLQDLFGRHVGRDVAEAALTSDPELGGTERTVAVVFVDVIGSTTLASERSPSEVVSILNRFFAVIVQEVEERSGLVNKFEGDAVLAVFGAPIDLDDCAGAALAASRAISQRLAQEVPELSAGIGVSYGPVVAGNVGAIQRFEYTVIGDAVNESARLSELAKRDPTRPLASERAVRAADAESGHWEEQESVSLRGRTEETIVFAATPPATPAGDAESAGDRTDGDVDSSTAASV</sequence>
<dbReference type="SUPFAM" id="SSF55073">
    <property type="entry name" value="Nucleotide cyclase"/>
    <property type="match status" value="1"/>
</dbReference>
<name>A0AAU4K7M8_9NOCA</name>
<evidence type="ECO:0000256" key="7">
    <source>
        <dbReference type="SAM" id="MobiDB-lite"/>
    </source>
</evidence>
<organism evidence="11 12">
    <name type="scientific">Williamsia herbipolensis</name>
    <dbReference type="NCBI Taxonomy" id="1603258"/>
    <lineage>
        <taxon>Bacteria</taxon>
        <taxon>Bacillati</taxon>
        <taxon>Actinomycetota</taxon>
        <taxon>Actinomycetes</taxon>
        <taxon>Mycobacteriales</taxon>
        <taxon>Nocardiaceae</taxon>
        <taxon>Williamsia</taxon>
    </lineage>
</organism>
<comment type="subcellular location">
    <subcellularLocation>
        <location evidence="1">Cell membrane</location>
        <topology evidence="1">Multi-pass membrane protein</topology>
    </subcellularLocation>
</comment>
<dbReference type="PANTHER" id="PTHR43081">
    <property type="entry name" value="ADENYLATE CYCLASE, TERMINAL-DIFFERENTIATION SPECIFIC-RELATED"/>
    <property type="match status" value="1"/>
</dbReference>
<dbReference type="SUPFAM" id="SSF158472">
    <property type="entry name" value="HAMP domain-like"/>
    <property type="match status" value="1"/>
</dbReference>
<dbReference type="Pfam" id="PF00672">
    <property type="entry name" value="HAMP"/>
    <property type="match status" value="1"/>
</dbReference>
<keyword evidence="5 8" id="KW-1133">Transmembrane helix</keyword>
<feature type="transmembrane region" description="Helical" evidence="8">
    <location>
        <begin position="68"/>
        <end position="94"/>
    </location>
</feature>
<dbReference type="GO" id="GO:0004016">
    <property type="term" value="F:adenylate cyclase activity"/>
    <property type="evidence" value="ECO:0007669"/>
    <property type="project" value="UniProtKB-ARBA"/>
</dbReference>
<feature type="region of interest" description="Disordered" evidence="7">
    <location>
        <begin position="466"/>
        <end position="540"/>
    </location>
</feature>
<dbReference type="InterPro" id="IPR050697">
    <property type="entry name" value="Adenylyl/Guanylyl_Cyclase_3/4"/>
</dbReference>
<keyword evidence="12" id="KW-1185">Reference proteome</keyword>
<dbReference type="CDD" id="cd06225">
    <property type="entry name" value="HAMP"/>
    <property type="match status" value="1"/>
</dbReference>
<evidence type="ECO:0000256" key="3">
    <source>
        <dbReference type="ARBA" id="ARBA00022475"/>
    </source>
</evidence>
<evidence type="ECO:0000313" key="12">
    <source>
        <dbReference type="Proteomes" id="UP001432128"/>
    </source>
</evidence>
<evidence type="ECO:0000313" key="11">
    <source>
        <dbReference type="EMBL" id="WUM22028.1"/>
    </source>
</evidence>
<protein>
    <submittedName>
        <fullName evidence="11">Mononucleotidyl cyclase</fullName>
    </submittedName>
</protein>
<dbReference type="KEGG" id="whr:OG579_09770"/>
<dbReference type="EMBL" id="CP108021">
    <property type="protein sequence ID" value="WUM22028.1"/>
    <property type="molecule type" value="Genomic_DNA"/>
</dbReference>
<dbReference type="Proteomes" id="UP001432128">
    <property type="component" value="Chromosome"/>
</dbReference>
<dbReference type="SMART" id="SM00044">
    <property type="entry name" value="CYCc"/>
    <property type="match status" value="1"/>
</dbReference>
<dbReference type="GO" id="GO:0005886">
    <property type="term" value="C:plasma membrane"/>
    <property type="evidence" value="ECO:0007669"/>
    <property type="project" value="UniProtKB-SubCell"/>
</dbReference>
<dbReference type="GO" id="GO:0035556">
    <property type="term" value="P:intracellular signal transduction"/>
    <property type="evidence" value="ECO:0007669"/>
    <property type="project" value="InterPro"/>
</dbReference>
<dbReference type="InterPro" id="IPR003660">
    <property type="entry name" value="HAMP_dom"/>
</dbReference>
<dbReference type="PROSITE" id="PS50885">
    <property type="entry name" value="HAMP"/>
    <property type="match status" value="1"/>
</dbReference>
<evidence type="ECO:0000256" key="1">
    <source>
        <dbReference type="ARBA" id="ARBA00004651"/>
    </source>
</evidence>
<keyword evidence="3" id="KW-1003">Cell membrane</keyword>
<keyword evidence="4 8" id="KW-0812">Transmembrane</keyword>
<dbReference type="PANTHER" id="PTHR43081:SF17">
    <property type="entry name" value="BLL5647 PROTEIN"/>
    <property type="match status" value="1"/>
</dbReference>
<evidence type="ECO:0000256" key="5">
    <source>
        <dbReference type="ARBA" id="ARBA00022989"/>
    </source>
</evidence>